<feature type="compositionally biased region" description="Basic and acidic residues" evidence="1">
    <location>
        <begin position="344"/>
        <end position="355"/>
    </location>
</feature>
<reference evidence="4" key="1">
    <citation type="submission" date="2011-02" db="EMBL/GenBank/DDBJ databases">
        <title>The complete genome of Planctomyces brasiliensis DSM 5305.</title>
        <authorList>
            <person name="Lucas S."/>
            <person name="Copeland A."/>
            <person name="Lapidus A."/>
            <person name="Bruce D."/>
            <person name="Goodwin L."/>
            <person name="Pitluck S."/>
            <person name="Kyrpides N."/>
            <person name="Mavromatis K."/>
            <person name="Pagani I."/>
            <person name="Ivanova N."/>
            <person name="Ovchinnikova G."/>
            <person name="Lu M."/>
            <person name="Detter J.C."/>
            <person name="Han C."/>
            <person name="Land M."/>
            <person name="Hauser L."/>
            <person name="Markowitz V."/>
            <person name="Cheng J.-F."/>
            <person name="Hugenholtz P."/>
            <person name="Woyke T."/>
            <person name="Wu D."/>
            <person name="Tindall B."/>
            <person name="Pomrenke H.G."/>
            <person name="Brambilla E."/>
            <person name="Klenk H.-P."/>
            <person name="Eisen J.A."/>
        </authorList>
    </citation>
    <scope>NUCLEOTIDE SEQUENCE [LARGE SCALE GENOMIC DNA]</scope>
    <source>
        <strain evidence="4">ATCC 49424 / DSM 5305 / JCM 21570 / NBRC 103401 / IFAM 1448</strain>
    </source>
</reference>
<gene>
    <name evidence="3" type="ordered locus">Plabr_1922</name>
</gene>
<dbReference type="AlphaFoldDB" id="F0SHQ1"/>
<accession>F0SHQ1</accession>
<organism evidence="3 4">
    <name type="scientific">Rubinisphaera brasiliensis (strain ATCC 49424 / DSM 5305 / JCM 21570 / IAM 15109 / NBRC 103401 / IFAM 1448)</name>
    <name type="common">Planctomyces brasiliensis</name>
    <dbReference type="NCBI Taxonomy" id="756272"/>
    <lineage>
        <taxon>Bacteria</taxon>
        <taxon>Pseudomonadati</taxon>
        <taxon>Planctomycetota</taxon>
        <taxon>Planctomycetia</taxon>
        <taxon>Planctomycetales</taxon>
        <taxon>Planctomycetaceae</taxon>
        <taxon>Rubinisphaera</taxon>
    </lineage>
</organism>
<dbReference type="eggNOG" id="ENOG502ZXM7">
    <property type="taxonomic scope" value="Bacteria"/>
</dbReference>
<feature type="region of interest" description="Disordered" evidence="1">
    <location>
        <begin position="341"/>
        <end position="360"/>
    </location>
</feature>
<dbReference type="RefSeq" id="WP_013628258.1">
    <property type="nucleotide sequence ID" value="NC_015174.1"/>
</dbReference>
<dbReference type="KEGG" id="pbs:Plabr_1922"/>
<evidence type="ECO:0008006" key="5">
    <source>
        <dbReference type="Google" id="ProtNLM"/>
    </source>
</evidence>
<feature type="signal peptide" evidence="2">
    <location>
        <begin position="1"/>
        <end position="22"/>
    </location>
</feature>
<dbReference type="STRING" id="756272.Plabr_1922"/>
<evidence type="ECO:0000313" key="3">
    <source>
        <dbReference type="EMBL" id="ADY59531.1"/>
    </source>
</evidence>
<dbReference type="EMBL" id="CP002546">
    <property type="protein sequence ID" value="ADY59531.1"/>
    <property type="molecule type" value="Genomic_DNA"/>
</dbReference>
<evidence type="ECO:0000313" key="4">
    <source>
        <dbReference type="Proteomes" id="UP000006860"/>
    </source>
</evidence>
<name>F0SHQ1_RUBBR</name>
<evidence type="ECO:0000256" key="1">
    <source>
        <dbReference type="SAM" id="MobiDB-lite"/>
    </source>
</evidence>
<dbReference type="Proteomes" id="UP000006860">
    <property type="component" value="Chromosome"/>
</dbReference>
<sequence length="373" mass="43000">MRIRKLLASLVVCGFFPNAIHAEEPSKWEVTPEISELIETIKGHEKPLVNYGYDVRSVAQHVVHDGREWQPIGEELDPFVHTQIPAYDAKILWEVGSNRYHVRVNRFSIGSNGQFWHMSDKFSDDGEVFKKESQHLSCNSKPDWTKLPTTWDGVAPSSPTGRIAVSGSEAAMIQSGLSFLEYPAKIYSIGWATPHIYSLHEPPMTLSELLEKRVDEKHEIIFQETDEGHWDIYFGHPYGFRILYAPDPGRVEQLTWGACVECDIKAPLTFDKMIYQRIANITYEHDEDRVPSRVVIVEAWGNSPGYKRGRKEIGQVLTFTNRRHNQELKPEDFRVQFQPGTRVTNHEREAKERTRSPFRSLHELLGIPQRQQP</sequence>
<proteinExistence type="predicted"/>
<keyword evidence="2" id="KW-0732">Signal</keyword>
<dbReference type="HOGENOM" id="CLU_741627_0_0_0"/>
<protein>
    <recommendedName>
        <fullName evidence="5">Signal peptide-domain containing protein</fullName>
    </recommendedName>
</protein>
<evidence type="ECO:0000256" key="2">
    <source>
        <dbReference type="SAM" id="SignalP"/>
    </source>
</evidence>
<feature type="chain" id="PRO_5003256981" description="Signal peptide-domain containing protein" evidence="2">
    <location>
        <begin position="23"/>
        <end position="373"/>
    </location>
</feature>
<keyword evidence="4" id="KW-1185">Reference proteome</keyword>